<protein>
    <recommendedName>
        <fullName evidence="4">Serpentine Receptor, class Z</fullName>
    </recommendedName>
</protein>
<dbReference type="InterPro" id="IPR018817">
    <property type="entry name" value="7TM_GPCR_serpentine_rcpt_Srz"/>
</dbReference>
<accession>E3MH66</accession>
<dbReference type="Proteomes" id="UP000008281">
    <property type="component" value="Unassembled WGS sequence"/>
</dbReference>
<evidence type="ECO:0000313" key="3">
    <source>
        <dbReference type="Proteomes" id="UP000008281"/>
    </source>
</evidence>
<dbReference type="AlphaFoldDB" id="E3MH66"/>
<feature type="transmembrane region" description="Helical" evidence="1">
    <location>
        <begin position="173"/>
        <end position="197"/>
    </location>
</feature>
<dbReference type="eggNOG" id="ENOG502R8SW">
    <property type="taxonomic scope" value="Eukaryota"/>
</dbReference>
<keyword evidence="3" id="KW-1185">Reference proteome</keyword>
<sequence length="269" mass="31248">MNNSLQLSFNCSSKFSDANINQADQTFAPTILHSYVALLTVITPFYIYVFRKNENRDKQTPLFQIPNHFYKTTKFILFAIYTFELAFALTVYKSILTDFCMTIIYLYFSFAFYFLIVITQVNQLLLCMLALQKFAVFFIPSLETHFTLTPKSIKCIRQYSYLSSAQLNQPQRYILWQIVAVVVVKFTYIPLFIFYLGLDINTAVFACNIADLFSTPLIIQLTYLGCNRRNLLTLVHSFKLDNISKIFCCRSARVGVLRDSLNQEASTRY</sequence>
<evidence type="ECO:0008006" key="4">
    <source>
        <dbReference type="Google" id="ProtNLM"/>
    </source>
</evidence>
<dbReference type="PANTHER" id="PTHR31720">
    <property type="entry name" value="SERPENTINE RECEPTOR, CLASS Z-RELATED"/>
    <property type="match status" value="1"/>
</dbReference>
<feature type="transmembrane region" description="Helical" evidence="1">
    <location>
        <begin position="31"/>
        <end position="50"/>
    </location>
</feature>
<dbReference type="OMA" id="KCNIHEL"/>
<dbReference type="EMBL" id="DS268444">
    <property type="protein sequence ID" value="EFP01822.1"/>
    <property type="molecule type" value="Genomic_DNA"/>
</dbReference>
<dbReference type="PANTHER" id="PTHR31720:SF3">
    <property type="entry name" value="SERPENTINE RECEPTOR, CLASS Z-RELATED"/>
    <property type="match status" value="1"/>
</dbReference>
<evidence type="ECO:0000256" key="1">
    <source>
        <dbReference type="SAM" id="Phobius"/>
    </source>
</evidence>
<dbReference type="HOGENOM" id="CLU_056063_2_0_1"/>
<proteinExistence type="predicted"/>
<dbReference type="InParanoid" id="E3MH66"/>
<keyword evidence="1" id="KW-0472">Membrane</keyword>
<feature type="transmembrane region" description="Helical" evidence="1">
    <location>
        <begin position="75"/>
        <end position="92"/>
    </location>
</feature>
<reference evidence="2" key="1">
    <citation type="submission" date="2007-07" db="EMBL/GenBank/DDBJ databases">
        <title>PCAP assembly of the Caenorhabditis remanei genome.</title>
        <authorList>
            <consortium name="The Caenorhabditis remanei Sequencing Consortium"/>
            <person name="Wilson R.K."/>
        </authorList>
    </citation>
    <scope>NUCLEOTIDE SEQUENCE [LARGE SCALE GENOMIC DNA]</scope>
    <source>
        <strain evidence="2">PB4641</strain>
    </source>
</reference>
<evidence type="ECO:0000313" key="2">
    <source>
        <dbReference type="EMBL" id="EFP01822.1"/>
    </source>
</evidence>
<name>E3MH66_CAERE</name>
<feature type="transmembrane region" description="Helical" evidence="1">
    <location>
        <begin position="104"/>
        <end position="131"/>
    </location>
</feature>
<organism evidence="3">
    <name type="scientific">Caenorhabditis remanei</name>
    <name type="common">Caenorhabditis vulgaris</name>
    <dbReference type="NCBI Taxonomy" id="31234"/>
    <lineage>
        <taxon>Eukaryota</taxon>
        <taxon>Metazoa</taxon>
        <taxon>Ecdysozoa</taxon>
        <taxon>Nematoda</taxon>
        <taxon>Chromadorea</taxon>
        <taxon>Rhabditida</taxon>
        <taxon>Rhabditina</taxon>
        <taxon>Rhabditomorpha</taxon>
        <taxon>Rhabditoidea</taxon>
        <taxon>Rhabditidae</taxon>
        <taxon>Peloderinae</taxon>
        <taxon>Caenorhabditis</taxon>
    </lineage>
</organism>
<dbReference type="OrthoDB" id="5872645at2759"/>
<gene>
    <name evidence="2" type="ORF">CRE_23375</name>
</gene>
<keyword evidence="1" id="KW-1133">Transmembrane helix</keyword>
<dbReference type="Pfam" id="PF10325">
    <property type="entry name" value="7TM_GPCR_Srz"/>
    <property type="match status" value="1"/>
</dbReference>
<keyword evidence="1" id="KW-0812">Transmembrane</keyword>